<keyword evidence="4" id="KW-1185">Reference proteome</keyword>
<dbReference type="CDD" id="cd00081">
    <property type="entry name" value="Hint"/>
    <property type="match status" value="1"/>
</dbReference>
<dbReference type="Gene3D" id="1.25.40.10">
    <property type="entry name" value="Tetratricopeptide repeat domain"/>
    <property type="match status" value="1"/>
</dbReference>
<dbReference type="Gene3D" id="2.170.16.10">
    <property type="entry name" value="Hedgehog/Intein (Hint) domain"/>
    <property type="match status" value="1"/>
</dbReference>
<evidence type="ECO:0000313" key="3">
    <source>
        <dbReference type="EMBL" id="QDU88257.1"/>
    </source>
</evidence>
<dbReference type="SUPFAM" id="SSF51294">
    <property type="entry name" value="Hedgehog/intein (Hint) domain"/>
    <property type="match status" value="1"/>
</dbReference>
<feature type="signal peptide" evidence="1">
    <location>
        <begin position="1"/>
        <end position="21"/>
    </location>
</feature>
<dbReference type="PROSITE" id="PS50817">
    <property type="entry name" value="INTEIN_N_TER"/>
    <property type="match status" value="1"/>
</dbReference>
<dbReference type="Proteomes" id="UP000317429">
    <property type="component" value="Chromosome"/>
</dbReference>
<reference evidence="3 4" key="1">
    <citation type="submission" date="2019-02" db="EMBL/GenBank/DDBJ databases">
        <title>Deep-cultivation of Planctomycetes and their phenomic and genomic characterization uncovers novel biology.</title>
        <authorList>
            <person name="Wiegand S."/>
            <person name="Jogler M."/>
            <person name="Boedeker C."/>
            <person name="Pinto D."/>
            <person name="Vollmers J."/>
            <person name="Rivas-Marin E."/>
            <person name="Kohn T."/>
            <person name="Peeters S.H."/>
            <person name="Heuer A."/>
            <person name="Rast P."/>
            <person name="Oberbeckmann S."/>
            <person name="Bunk B."/>
            <person name="Jeske O."/>
            <person name="Meyerdierks A."/>
            <person name="Storesund J.E."/>
            <person name="Kallscheuer N."/>
            <person name="Luecker S."/>
            <person name="Lage O.M."/>
            <person name="Pohl T."/>
            <person name="Merkel B.J."/>
            <person name="Hornburger P."/>
            <person name="Mueller R.-W."/>
            <person name="Bruemmer F."/>
            <person name="Labrenz M."/>
            <person name="Spormann A.M."/>
            <person name="Op den Camp H."/>
            <person name="Overmann J."/>
            <person name="Amann R."/>
            <person name="Jetten M.S.M."/>
            <person name="Mascher T."/>
            <person name="Medema M.H."/>
            <person name="Devos D.P."/>
            <person name="Kaster A.-K."/>
            <person name="Ovreas L."/>
            <person name="Rohde M."/>
            <person name="Galperin M.Y."/>
            <person name="Jogler C."/>
        </authorList>
    </citation>
    <scope>NUCLEOTIDE SEQUENCE [LARGE SCALE GENOMIC DNA]</scope>
    <source>
        <strain evidence="3 4">Pla175</strain>
    </source>
</reference>
<proteinExistence type="predicted"/>
<dbReference type="InterPro" id="IPR003587">
    <property type="entry name" value="Hint_dom_N"/>
</dbReference>
<dbReference type="KEGG" id="pnd:Pla175_16310"/>
<dbReference type="InterPro" id="IPR036844">
    <property type="entry name" value="Hint_dom_sf"/>
</dbReference>
<gene>
    <name evidence="3" type="ORF">Pla175_16310</name>
</gene>
<dbReference type="GO" id="GO:0016539">
    <property type="term" value="P:intein-mediated protein splicing"/>
    <property type="evidence" value="ECO:0007669"/>
    <property type="project" value="InterPro"/>
</dbReference>
<organism evidence="3 4">
    <name type="scientific">Pirellulimonas nuda</name>
    <dbReference type="NCBI Taxonomy" id="2528009"/>
    <lineage>
        <taxon>Bacteria</taxon>
        <taxon>Pseudomonadati</taxon>
        <taxon>Planctomycetota</taxon>
        <taxon>Planctomycetia</taxon>
        <taxon>Pirellulales</taxon>
        <taxon>Lacipirellulaceae</taxon>
        <taxon>Pirellulimonas</taxon>
    </lineage>
</organism>
<dbReference type="InterPro" id="IPR011990">
    <property type="entry name" value="TPR-like_helical_dom_sf"/>
</dbReference>
<dbReference type="RefSeq" id="WP_145282992.1">
    <property type="nucleotide sequence ID" value="NZ_CP036291.1"/>
</dbReference>
<dbReference type="OrthoDB" id="285999at2"/>
<dbReference type="AlphaFoldDB" id="A0A518D9U2"/>
<feature type="domain" description="Hint" evidence="2">
    <location>
        <begin position="472"/>
        <end position="566"/>
    </location>
</feature>
<evidence type="ECO:0000259" key="2">
    <source>
        <dbReference type="SMART" id="SM00306"/>
    </source>
</evidence>
<protein>
    <recommendedName>
        <fullName evidence="2">Hint domain-containing protein</fullName>
    </recommendedName>
</protein>
<dbReference type="Pfam" id="PF07591">
    <property type="entry name" value="PT-HINT"/>
    <property type="match status" value="1"/>
</dbReference>
<keyword evidence="1" id="KW-0732">Signal</keyword>
<dbReference type="PROSITE" id="PS51257">
    <property type="entry name" value="PROKAR_LIPOPROTEIN"/>
    <property type="match status" value="1"/>
</dbReference>
<dbReference type="EMBL" id="CP036291">
    <property type="protein sequence ID" value="QDU88257.1"/>
    <property type="molecule type" value="Genomic_DNA"/>
</dbReference>
<evidence type="ECO:0000313" key="4">
    <source>
        <dbReference type="Proteomes" id="UP000317429"/>
    </source>
</evidence>
<dbReference type="InterPro" id="IPR006141">
    <property type="entry name" value="Intein_N"/>
</dbReference>
<name>A0A518D9U2_9BACT</name>
<evidence type="ECO:0000256" key="1">
    <source>
        <dbReference type="SAM" id="SignalP"/>
    </source>
</evidence>
<dbReference type="SMART" id="SM00306">
    <property type="entry name" value="HintN"/>
    <property type="match status" value="1"/>
</dbReference>
<sequence precursor="true">MVRTRFVAAVLCVGAASCSFAANSSTTKGSPTDVAASLVGQAIAAGVQGDYASRAQLLAEAVRIAPDYAPARWQSGQVACDGEWVSVADAQRRAAENPLLQERAEAMQQWQESPAAHLQAARWCRDRGLKDEARYHWTMLLQNQPDSREALDALDARWIGGELVLNDEVAQRREAQRERSRAVRETKSRLAGWEARIARDDTPDAQLALDEVRTFDRLEAIPAMEEVSLAPAPARQRDADARRRFSLAFVEALSAHSDQAATESLARHALASPFEEVRNEATWQLAERPWHNFVPMLLDELQPKVELWQNVSVTPGGDVHYQAEIEVAGREADYGLEIRDSVWAHDLEGPLFWTRPKALTAGKVSAEHRLRQALHDLSHDVDRALASFSNRATSLATEVAERNSYRQSRNDALTGVLTGATGHELGDDPQQWWEWWQGLNEFETGFDRPYYHQEDVHSRHNCYRCPKGIVVPSCFTGGTPVWTKTGKQPIESLRPGDFVLSQDVETGELGYQPVLDTTVRRPSPVLRIEVAGEQIEMTLGHPAWVVGQGWRMAKELVVGDRLQHIAGDAEVMESAPVSPAEAYNLVVAETSTYFVGHIGLLVHDNTPRRATTAKSPGWDGR</sequence>
<feature type="chain" id="PRO_5021891981" description="Hint domain-containing protein" evidence="1">
    <location>
        <begin position="22"/>
        <end position="621"/>
    </location>
</feature>
<accession>A0A518D9U2</accession>